<protein>
    <submittedName>
        <fullName evidence="2">Transcriptional regulator</fullName>
    </submittedName>
</protein>
<feature type="domain" description="Zinc finger Ogr/Delta-type" evidence="1">
    <location>
        <begin position="25"/>
        <end position="71"/>
    </location>
</feature>
<dbReference type="RefSeq" id="WP_063929731.1">
    <property type="nucleotide sequence ID" value="NZ_CABMNO010000020.1"/>
</dbReference>
<reference evidence="2 3" key="1">
    <citation type="submission" date="2018-07" db="EMBL/GenBank/DDBJ databases">
        <title>The use of a cohorting ward and systematic surveillance cultures for the control of a Klebsiella pneumoniae carbapenemase (KPC)-producing Enterobacteriaceae outbreak.</title>
        <authorList>
            <person name="Doi Y."/>
        </authorList>
    </citation>
    <scope>NUCLEOTIDE SEQUENCE [LARGE SCALE GENOMIC DNA]</scope>
    <source>
        <strain evidence="2 3">1-RC-17-04017</strain>
    </source>
</reference>
<gene>
    <name evidence="2" type="ORF">DXF87_07475</name>
</gene>
<dbReference type="Pfam" id="PF04606">
    <property type="entry name" value="Ogr_Delta"/>
    <property type="match status" value="1"/>
</dbReference>
<proteinExistence type="predicted"/>
<dbReference type="EMBL" id="QRBW01000010">
    <property type="protein sequence ID" value="RDT60677.1"/>
    <property type="molecule type" value="Genomic_DNA"/>
</dbReference>
<evidence type="ECO:0000313" key="3">
    <source>
        <dbReference type="Proteomes" id="UP000255291"/>
    </source>
</evidence>
<evidence type="ECO:0000259" key="1">
    <source>
        <dbReference type="Pfam" id="PF04606"/>
    </source>
</evidence>
<dbReference type="Proteomes" id="UP000255291">
    <property type="component" value="Unassembled WGS sequence"/>
</dbReference>
<dbReference type="AlphaFoldDB" id="A0ABD7H0Z3"/>
<evidence type="ECO:0000313" key="2">
    <source>
        <dbReference type="EMBL" id="RDT60677.1"/>
    </source>
</evidence>
<dbReference type="InterPro" id="IPR007684">
    <property type="entry name" value="Znf_Ogr/Delta"/>
</dbReference>
<name>A0ABD7H0Z3_9ENTR</name>
<accession>A0ABD7H0Z3</accession>
<comment type="caution">
    <text evidence="2">The sequence shown here is derived from an EMBL/GenBank/DDBJ whole genome shotgun (WGS) entry which is preliminary data.</text>
</comment>
<sequence>MRQNRLKSRHYLTAGERNMRVLKIECPECGSKAVIRKTNRKHRQIADIYCACADVECGHTFVMNLTFSHTLSPSAKTGDALVQTLLKNLSPDQKQMALDLLKAAPAA</sequence>
<organism evidence="2 3">
    <name type="scientific">Enterobacter roggenkampii</name>
    <dbReference type="NCBI Taxonomy" id="1812935"/>
    <lineage>
        <taxon>Bacteria</taxon>
        <taxon>Pseudomonadati</taxon>
        <taxon>Pseudomonadota</taxon>
        <taxon>Gammaproteobacteria</taxon>
        <taxon>Enterobacterales</taxon>
        <taxon>Enterobacteriaceae</taxon>
        <taxon>Enterobacter</taxon>
        <taxon>Enterobacter cloacae complex</taxon>
    </lineage>
</organism>